<sequence>MVPRKRGYNSGVLLIVSLIAEVSLFSPAVEIDTEALSRDILVKSRLWQLSNETGGGKERRHESSSLGNPAPRRPDFLRRSKQAGKINCGALLGLGFPMVGFLAWPIEPRALFPAAHADSVHPTRTFFYFYFVLVPLGYSST</sequence>
<accession>A0A2T4AEU3</accession>
<feature type="signal peptide" evidence="3">
    <location>
        <begin position="1"/>
        <end position="24"/>
    </location>
</feature>
<keyword evidence="5" id="KW-1185">Reference proteome</keyword>
<keyword evidence="2" id="KW-0472">Membrane</keyword>
<evidence type="ECO:0000256" key="1">
    <source>
        <dbReference type="SAM" id="MobiDB-lite"/>
    </source>
</evidence>
<evidence type="ECO:0000256" key="2">
    <source>
        <dbReference type="SAM" id="Phobius"/>
    </source>
</evidence>
<dbReference type="GeneID" id="36623461"/>
<dbReference type="RefSeq" id="XP_024775274.1">
    <property type="nucleotide sequence ID" value="XM_024914895.1"/>
</dbReference>
<protein>
    <submittedName>
        <fullName evidence="4">Uncharacterized protein</fullName>
    </submittedName>
</protein>
<evidence type="ECO:0000313" key="5">
    <source>
        <dbReference type="Proteomes" id="UP000241690"/>
    </source>
</evidence>
<feature type="region of interest" description="Disordered" evidence="1">
    <location>
        <begin position="52"/>
        <end position="74"/>
    </location>
</feature>
<name>A0A2T4AEU3_TRIHA</name>
<keyword evidence="3" id="KW-0732">Signal</keyword>
<reference evidence="4 5" key="1">
    <citation type="submission" date="2016-07" db="EMBL/GenBank/DDBJ databases">
        <title>Multiple horizontal gene transfer events from other fungi enriched the ability of initially mycotrophic Trichoderma (Ascomycota) to feed on dead plant biomass.</title>
        <authorList>
            <consortium name="DOE Joint Genome Institute"/>
            <person name="Aerts A."/>
            <person name="Atanasova L."/>
            <person name="Chenthamara K."/>
            <person name="Zhang J."/>
            <person name="Grujic M."/>
            <person name="Henrissat B."/>
            <person name="Kuo A."/>
            <person name="Salamov A."/>
            <person name="Lipzen A."/>
            <person name="Labutti K."/>
            <person name="Barry K."/>
            <person name="Miao Y."/>
            <person name="Rahimi M.J."/>
            <person name="Shen Q."/>
            <person name="Grigoriev I.V."/>
            <person name="Kubicek C.P."/>
            <person name="Druzhinina I.S."/>
        </authorList>
    </citation>
    <scope>NUCLEOTIDE SEQUENCE [LARGE SCALE GENOMIC DNA]</scope>
    <source>
        <strain evidence="4 5">CBS 226.95</strain>
    </source>
</reference>
<keyword evidence="2" id="KW-1133">Transmembrane helix</keyword>
<organism evidence="4 5">
    <name type="scientific">Trichoderma harzianum CBS 226.95</name>
    <dbReference type="NCBI Taxonomy" id="983964"/>
    <lineage>
        <taxon>Eukaryota</taxon>
        <taxon>Fungi</taxon>
        <taxon>Dikarya</taxon>
        <taxon>Ascomycota</taxon>
        <taxon>Pezizomycotina</taxon>
        <taxon>Sordariomycetes</taxon>
        <taxon>Hypocreomycetidae</taxon>
        <taxon>Hypocreales</taxon>
        <taxon>Hypocreaceae</taxon>
        <taxon>Trichoderma</taxon>
    </lineage>
</organism>
<dbReference type="Proteomes" id="UP000241690">
    <property type="component" value="Unassembled WGS sequence"/>
</dbReference>
<dbReference type="EMBL" id="KZ679679">
    <property type="protein sequence ID" value="PTB55597.1"/>
    <property type="molecule type" value="Genomic_DNA"/>
</dbReference>
<dbReference type="AlphaFoldDB" id="A0A2T4AEU3"/>
<feature type="chain" id="PRO_5015647608" evidence="3">
    <location>
        <begin position="25"/>
        <end position="141"/>
    </location>
</feature>
<proteinExistence type="predicted"/>
<gene>
    <name evidence="4" type="ORF">M431DRAFT_404755</name>
</gene>
<feature type="transmembrane region" description="Helical" evidence="2">
    <location>
        <begin position="86"/>
        <end position="106"/>
    </location>
</feature>
<keyword evidence="2" id="KW-0812">Transmembrane</keyword>
<evidence type="ECO:0000313" key="4">
    <source>
        <dbReference type="EMBL" id="PTB55597.1"/>
    </source>
</evidence>
<evidence type="ECO:0000256" key="3">
    <source>
        <dbReference type="SAM" id="SignalP"/>
    </source>
</evidence>